<proteinExistence type="predicted"/>
<evidence type="ECO:0000313" key="1">
    <source>
        <dbReference type="EMBL" id="REF25368.1"/>
    </source>
</evidence>
<dbReference type="Gene3D" id="1.10.10.1150">
    <property type="entry name" value="Coenzyme PQQ synthesis protein D (PqqD)"/>
    <property type="match status" value="1"/>
</dbReference>
<dbReference type="Proteomes" id="UP000256530">
    <property type="component" value="Unassembled WGS sequence"/>
</dbReference>
<gene>
    <name evidence="1" type="ORF">DET55_12334</name>
</gene>
<accession>A0A3D9U7B2</accession>
<dbReference type="InterPro" id="IPR008792">
    <property type="entry name" value="PQQD"/>
</dbReference>
<dbReference type="EMBL" id="QTTY01000023">
    <property type="protein sequence ID" value="REF25368.1"/>
    <property type="molecule type" value="Genomic_DNA"/>
</dbReference>
<reference evidence="1 2" key="1">
    <citation type="submission" date="2018-08" db="EMBL/GenBank/DDBJ databases">
        <title>Freshwater and sediment microbial communities from various areas in North America, analyzing microbe dynamics in response to fracking.</title>
        <authorList>
            <person name="Lamendella R."/>
        </authorList>
    </citation>
    <scope>NUCLEOTIDE SEQUENCE [LARGE SCALE GENOMIC DNA]</scope>
    <source>
        <strain evidence="1 2">DB-1</strain>
    </source>
</reference>
<protein>
    <submittedName>
        <fullName evidence="1">Coenzyme PQQ synthesis protein D (PqqD)</fullName>
    </submittedName>
</protein>
<sequence>MEKQGISLNQFITQVQGNIVSDMNGEKVMLSIRNGKYYNLGELGGVIWGLIEKPLAVTQLVKELTLEYEVEQSKCEKEVVSYLEILLEEGLIEVSK</sequence>
<organism evidence="1 2">
    <name type="scientific">Bacillus mycoides</name>
    <dbReference type="NCBI Taxonomy" id="1405"/>
    <lineage>
        <taxon>Bacteria</taxon>
        <taxon>Bacillati</taxon>
        <taxon>Bacillota</taxon>
        <taxon>Bacilli</taxon>
        <taxon>Bacillales</taxon>
        <taxon>Bacillaceae</taxon>
        <taxon>Bacillus</taxon>
        <taxon>Bacillus cereus group</taxon>
    </lineage>
</organism>
<name>A0A3D9U7B2_BACMY</name>
<dbReference type="InterPro" id="IPR041881">
    <property type="entry name" value="PqqD_sf"/>
</dbReference>
<dbReference type="Pfam" id="PF05402">
    <property type="entry name" value="PqqD"/>
    <property type="match status" value="1"/>
</dbReference>
<dbReference type="AlphaFoldDB" id="A0A3D9U7B2"/>
<comment type="caution">
    <text evidence="1">The sequence shown here is derived from an EMBL/GenBank/DDBJ whole genome shotgun (WGS) entry which is preliminary data.</text>
</comment>
<dbReference type="NCBIfam" id="NF033536">
    <property type="entry name" value="lasso_PqqD_Bac"/>
    <property type="match status" value="1"/>
</dbReference>
<evidence type="ECO:0000313" key="2">
    <source>
        <dbReference type="Proteomes" id="UP000256530"/>
    </source>
</evidence>